<dbReference type="EMBL" id="REGN01002115">
    <property type="protein sequence ID" value="RNA30209.1"/>
    <property type="molecule type" value="Genomic_DNA"/>
</dbReference>
<gene>
    <name evidence="1" type="ORF">BpHYR1_000863</name>
</gene>
<accession>A0A3M7S3H6</accession>
<keyword evidence="2" id="KW-1185">Reference proteome</keyword>
<evidence type="ECO:0000313" key="2">
    <source>
        <dbReference type="Proteomes" id="UP000276133"/>
    </source>
</evidence>
<protein>
    <submittedName>
        <fullName evidence="1">Uncharacterized protein</fullName>
    </submittedName>
</protein>
<dbReference type="Proteomes" id="UP000276133">
    <property type="component" value="Unassembled WGS sequence"/>
</dbReference>
<name>A0A3M7S3H6_BRAPC</name>
<comment type="caution">
    <text evidence="1">The sequence shown here is derived from an EMBL/GenBank/DDBJ whole genome shotgun (WGS) entry which is preliminary data.</text>
</comment>
<evidence type="ECO:0000313" key="1">
    <source>
        <dbReference type="EMBL" id="RNA30209.1"/>
    </source>
</evidence>
<organism evidence="1 2">
    <name type="scientific">Brachionus plicatilis</name>
    <name type="common">Marine rotifer</name>
    <name type="synonym">Brachionus muelleri</name>
    <dbReference type="NCBI Taxonomy" id="10195"/>
    <lineage>
        <taxon>Eukaryota</taxon>
        <taxon>Metazoa</taxon>
        <taxon>Spiralia</taxon>
        <taxon>Gnathifera</taxon>
        <taxon>Rotifera</taxon>
        <taxon>Eurotatoria</taxon>
        <taxon>Monogononta</taxon>
        <taxon>Pseudotrocha</taxon>
        <taxon>Ploima</taxon>
        <taxon>Brachionidae</taxon>
        <taxon>Brachionus</taxon>
    </lineage>
</organism>
<proteinExistence type="predicted"/>
<reference evidence="1 2" key="1">
    <citation type="journal article" date="2018" name="Sci. Rep.">
        <title>Genomic signatures of local adaptation to the degree of environmental predictability in rotifers.</title>
        <authorList>
            <person name="Franch-Gras L."/>
            <person name="Hahn C."/>
            <person name="Garcia-Roger E.M."/>
            <person name="Carmona M.J."/>
            <person name="Serra M."/>
            <person name="Gomez A."/>
        </authorList>
    </citation>
    <scope>NUCLEOTIDE SEQUENCE [LARGE SCALE GENOMIC DNA]</scope>
    <source>
        <strain evidence="1">HYR1</strain>
    </source>
</reference>
<dbReference type="AlphaFoldDB" id="A0A3M7S3H6"/>
<sequence length="116" mass="13908">MANSMQLPLCQVGAVAQKVNATLNIAQFWIHRINYKLLEKKILKTLMLKLQENSDTWQNYCIRQPKSRHTKREEWRLLHLYRGTQPNTVYERRYSEEGLELKKNGTKYLPIIKYKD</sequence>